<dbReference type="InterPro" id="IPR019734">
    <property type="entry name" value="TPR_rpt"/>
</dbReference>
<dbReference type="Pfam" id="PF09976">
    <property type="entry name" value="TPR_21"/>
    <property type="match status" value="1"/>
</dbReference>
<dbReference type="SUPFAM" id="SSF48452">
    <property type="entry name" value="TPR-like"/>
    <property type="match status" value="1"/>
</dbReference>
<dbReference type="AlphaFoldDB" id="A0A382BWY1"/>
<sequence length="680" mass="75392">GDVVTASYVDEFARGGRRNRLLTTDLSVTYFNAGIRPISYDFKRTGGNIQETIKDLMRVDPGERIVIEVTDYDMDSTAEVDKIPVEVILNNDDPIKLEASETKEHSGIFRTQIDTSANEEEGKLMVKAGDRVNLKYIDPQNTFPGHSFPRESFVFVRKPTKGAARIVETRFIRSPEEGSKSVFLPVPEEPKEMAAFAYELPLTVEVIDPDMAKDSLSSIQVKILVGDENASREVDVKCEISSSFGERTTAPIDFGNWALYEGRFIGQVQLQLGGPDSPIRIPAGVDGPIGVIGGIIPPPGEVEDDGLDLTVRVLNLTGADVATAAYKDVDRPEGNGTVLESRGRMISDGSLALTGPDYGDPVELLYVGEKLYIRVIDPDHDVSDDRDMVEVNIDTRLGEKEKISLEETFSHSGAFTGSFRLDAVEKPVPDNLGNNATAIETFFGDLLTATFVDEISNVEEGALESTAELAVSIGANGIISSFSKVFADEELAVRTQFHIAESYFELFKSHKKLGRDEDAAKDLENGRRALKQLVEDYPDPKYAPRVNYLLGQFSQELKQWSDAIDAYETIVRNYPEDTLAADAQYKLAQAYEEAERFDDALEAYVTLASTYPNSPLIANVMIRINEYFYRGENYLIAAKVGGKFIERFESHQWAPKMAFRIGQCHYKALVYKDAADAFDD</sequence>
<dbReference type="Gene3D" id="1.25.40.10">
    <property type="entry name" value="Tetratricopeptide repeat domain"/>
    <property type="match status" value="2"/>
</dbReference>
<evidence type="ECO:0000313" key="2">
    <source>
        <dbReference type="EMBL" id="SVB18300.1"/>
    </source>
</evidence>
<name>A0A382BWY1_9ZZZZ</name>
<dbReference type="InterPro" id="IPR011990">
    <property type="entry name" value="TPR-like_helical_dom_sf"/>
</dbReference>
<dbReference type="EMBL" id="UINC01031756">
    <property type="protein sequence ID" value="SVB18300.1"/>
    <property type="molecule type" value="Genomic_DNA"/>
</dbReference>
<dbReference type="InterPro" id="IPR018704">
    <property type="entry name" value="SecYEG/CpoB_TPR"/>
</dbReference>
<protein>
    <recommendedName>
        <fullName evidence="1">Ancillary SecYEG translocon subunit/Cell division coordinator CpoB TPR domain-containing protein</fullName>
    </recommendedName>
</protein>
<dbReference type="PROSITE" id="PS50005">
    <property type="entry name" value="TPR"/>
    <property type="match status" value="1"/>
</dbReference>
<feature type="domain" description="Ancillary SecYEG translocon subunit/Cell division coordinator CpoB TPR" evidence="1">
    <location>
        <begin position="517"/>
        <end position="603"/>
    </location>
</feature>
<dbReference type="SMART" id="SM00028">
    <property type="entry name" value="TPR"/>
    <property type="match status" value="3"/>
</dbReference>
<evidence type="ECO:0000259" key="1">
    <source>
        <dbReference type="Pfam" id="PF09976"/>
    </source>
</evidence>
<reference evidence="2" key="1">
    <citation type="submission" date="2018-05" db="EMBL/GenBank/DDBJ databases">
        <authorList>
            <person name="Lanie J.A."/>
            <person name="Ng W.-L."/>
            <person name="Kazmierczak K.M."/>
            <person name="Andrzejewski T.M."/>
            <person name="Davidsen T.M."/>
            <person name="Wayne K.J."/>
            <person name="Tettelin H."/>
            <person name="Glass J.I."/>
            <person name="Rusch D."/>
            <person name="Podicherti R."/>
            <person name="Tsui H.-C.T."/>
            <person name="Winkler M.E."/>
        </authorList>
    </citation>
    <scope>NUCLEOTIDE SEQUENCE</scope>
</reference>
<organism evidence="2">
    <name type="scientific">marine metagenome</name>
    <dbReference type="NCBI Taxonomy" id="408172"/>
    <lineage>
        <taxon>unclassified sequences</taxon>
        <taxon>metagenomes</taxon>
        <taxon>ecological metagenomes</taxon>
    </lineage>
</organism>
<feature type="non-terminal residue" evidence="2">
    <location>
        <position position="1"/>
    </location>
</feature>
<proteinExistence type="predicted"/>
<gene>
    <name evidence="2" type="ORF">METZ01_LOCUS171154</name>
</gene>
<accession>A0A382BWY1</accession>
<feature type="non-terminal residue" evidence="2">
    <location>
        <position position="680"/>
    </location>
</feature>